<evidence type="ECO:0000313" key="2">
    <source>
        <dbReference type="Proteomes" id="UP001205311"/>
    </source>
</evidence>
<evidence type="ECO:0000313" key="1">
    <source>
        <dbReference type="EMBL" id="MCP2262376.1"/>
    </source>
</evidence>
<evidence type="ECO:0008006" key="3">
    <source>
        <dbReference type="Google" id="ProtNLM"/>
    </source>
</evidence>
<protein>
    <recommendedName>
        <fullName evidence="3">TIGR02444 family protein</fullName>
    </recommendedName>
</protein>
<keyword evidence="2" id="KW-1185">Reference proteome</keyword>
<name>A0ABT1I3S6_STRSD</name>
<dbReference type="EMBL" id="JAMTCP010000066">
    <property type="protein sequence ID" value="MCP2262376.1"/>
    <property type="molecule type" value="Genomic_DNA"/>
</dbReference>
<organism evidence="1 2">
    <name type="scientific">Streptoalloteichus tenebrarius (strain ATCC 17920 / DSM 40477 / JCM 4838 / CBS 697.72 / NBRC 16177 / NCIMB 11028 / NRRL B-12390 / A12253. 1 / ISP 5477)</name>
    <name type="common">Streptomyces tenebrarius</name>
    <dbReference type="NCBI Taxonomy" id="1933"/>
    <lineage>
        <taxon>Bacteria</taxon>
        <taxon>Bacillati</taxon>
        <taxon>Actinomycetota</taxon>
        <taxon>Actinomycetes</taxon>
        <taxon>Pseudonocardiales</taxon>
        <taxon>Pseudonocardiaceae</taxon>
        <taxon>Streptoalloteichus</taxon>
    </lineage>
</organism>
<comment type="caution">
    <text evidence="1">The sequence shown here is derived from an EMBL/GenBank/DDBJ whole genome shotgun (WGS) entry which is preliminary data.</text>
</comment>
<proteinExistence type="predicted"/>
<sequence length="173" mass="19075">MSRSDFYRRRHAVLAALDWTARHPGRPLPLADLPEIAAGFATRADLVRALHCRWLVLLAPKVELALDEAARRPDRDRVAAVADAWRHLASRERALRQALDAHETAEGEALRTAMAAEHRLLALATGLAEPDEPVEQITRIGADFLSLLRSTPAAPPRRRATVGALLRRLVSIG</sequence>
<reference evidence="1 2" key="1">
    <citation type="submission" date="2022-06" db="EMBL/GenBank/DDBJ databases">
        <title>Genomic Encyclopedia of Archaeal and Bacterial Type Strains, Phase II (KMG-II): from individual species to whole genera.</title>
        <authorList>
            <person name="Goeker M."/>
        </authorList>
    </citation>
    <scope>NUCLEOTIDE SEQUENCE [LARGE SCALE GENOMIC DNA]</scope>
    <source>
        <strain evidence="1 2">DSM 40477</strain>
    </source>
</reference>
<dbReference type="RefSeq" id="WP_253674517.1">
    <property type="nucleotide sequence ID" value="NZ_JAMTCP010000066.1"/>
</dbReference>
<gene>
    <name evidence="1" type="ORF">LX15_006112</name>
</gene>
<dbReference type="Proteomes" id="UP001205311">
    <property type="component" value="Unassembled WGS sequence"/>
</dbReference>
<accession>A0ABT1I3S6</accession>